<comment type="caution">
    <text evidence="1">The sequence shown here is derived from an EMBL/GenBank/DDBJ whole genome shotgun (WGS) entry which is preliminary data.</text>
</comment>
<sequence length="119" mass="13550">MRAYSMGDDINSESTSTIGDDWVKESDISISSLPNDGGKEILSSSSLVSFVSDTESKKMFWVRLLGVQNRPNPLDDWDQLYNLNNQVGLRNGKRFFLFRILMKLIHSVSLETTVKLLYK</sequence>
<evidence type="ECO:0000313" key="1">
    <source>
        <dbReference type="EMBL" id="RCN38761.1"/>
    </source>
</evidence>
<dbReference type="STRING" id="29170.A0A368G2T4"/>
<gene>
    <name evidence="1" type="ORF">ANCCAN_15321</name>
</gene>
<protein>
    <submittedName>
        <fullName evidence="1">Uncharacterized protein</fullName>
    </submittedName>
</protein>
<evidence type="ECO:0000313" key="2">
    <source>
        <dbReference type="Proteomes" id="UP000252519"/>
    </source>
</evidence>
<organism evidence="1 2">
    <name type="scientific">Ancylostoma caninum</name>
    <name type="common">Dog hookworm</name>
    <dbReference type="NCBI Taxonomy" id="29170"/>
    <lineage>
        <taxon>Eukaryota</taxon>
        <taxon>Metazoa</taxon>
        <taxon>Ecdysozoa</taxon>
        <taxon>Nematoda</taxon>
        <taxon>Chromadorea</taxon>
        <taxon>Rhabditida</taxon>
        <taxon>Rhabditina</taxon>
        <taxon>Rhabditomorpha</taxon>
        <taxon>Strongyloidea</taxon>
        <taxon>Ancylostomatidae</taxon>
        <taxon>Ancylostomatinae</taxon>
        <taxon>Ancylostoma</taxon>
    </lineage>
</organism>
<dbReference type="Proteomes" id="UP000252519">
    <property type="component" value="Unassembled WGS sequence"/>
</dbReference>
<name>A0A368G2T4_ANCCA</name>
<dbReference type="OrthoDB" id="10461171at2759"/>
<reference evidence="1 2" key="1">
    <citation type="submission" date="2014-10" db="EMBL/GenBank/DDBJ databases">
        <title>Draft genome of the hookworm Ancylostoma caninum.</title>
        <authorList>
            <person name="Mitreva M."/>
        </authorList>
    </citation>
    <scope>NUCLEOTIDE SEQUENCE [LARGE SCALE GENOMIC DNA]</scope>
    <source>
        <strain evidence="1 2">Baltimore</strain>
    </source>
</reference>
<dbReference type="AlphaFoldDB" id="A0A368G2T4"/>
<keyword evidence="2" id="KW-1185">Reference proteome</keyword>
<accession>A0A368G2T4</accession>
<dbReference type="EMBL" id="JOJR01000377">
    <property type="protein sequence ID" value="RCN38761.1"/>
    <property type="molecule type" value="Genomic_DNA"/>
</dbReference>
<proteinExistence type="predicted"/>